<evidence type="ECO:0000313" key="2">
    <source>
        <dbReference type="Proteomes" id="UP000317093"/>
    </source>
</evidence>
<dbReference type="GO" id="GO:0006285">
    <property type="term" value="P:base-excision repair, AP site formation"/>
    <property type="evidence" value="ECO:0007669"/>
    <property type="project" value="TreeGrafter"/>
</dbReference>
<dbReference type="InterPro" id="IPR011257">
    <property type="entry name" value="DNA_glycosylase"/>
</dbReference>
<dbReference type="AlphaFoldDB" id="A0A518B559"/>
<evidence type="ECO:0000313" key="1">
    <source>
        <dbReference type="EMBL" id="QDU62117.1"/>
    </source>
</evidence>
<dbReference type="SUPFAM" id="SSF48150">
    <property type="entry name" value="DNA-glycosylase"/>
    <property type="match status" value="1"/>
</dbReference>
<dbReference type="KEGG" id="knv:Pan216_29830"/>
<gene>
    <name evidence="1" type="ORF">Pan216_29830</name>
</gene>
<reference evidence="1 2" key="1">
    <citation type="submission" date="2019-02" db="EMBL/GenBank/DDBJ databases">
        <title>Deep-cultivation of Planctomycetes and their phenomic and genomic characterization uncovers novel biology.</title>
        <authorList>
            <person name="Wiegand S."/>
            <person name="Jogler M."/>
            <person name="Boedeker C."/>
            <person name="Pinto D."/>
            <person name="Vollmers J."/>
            <person name="Rivas-Marin E."/>
            <person name="Kohn T."/>
            <person name="Peeters S.H."/>
            <person name="Heuer A."/>
            <person name="Rast P."/>
            <person name="Oberbeckmann S."/>
            <person name="Bunk B."/>
            <person name="Jeske O."/>
            <person name="Meyerdierks A."/>
            <person name="Storesund J.E."/>
            <person name="Kallscheuer N."/>
            <person name="Luecker S."/>
            <person name="Lage O.M."/>
            <person name="Pohl T."/>
            <person name="Merkel B.J."/>
            <person name="Hornburger P."/>
            <person name="Mueller R.-W."/>
            <person name="Bruemmer F."/>
            <person name="Labrenz M."/>
            <person name="Spormann A.M."/>
            <person name="Op den Camp H."/>
            <person name="Overmann J."/>
            <person name="Amann R."/>
            <person name="Jetten M.S.M."/>
            <person name="Mascher T."/>
            <person name="Medema M.H."/>
            <person name="Devos D.P."/>
            <person name="Kaster A.-K."/>
            <person name="Ovreas L."/>
            <person name="Rohde M."/>
            <person name="Galperin M.Y."/>
            <person name="Jogler C."/>
        </authorList>
    </citation>
    <scope>NUCLEOTIDE SEQUENCE [LARGE SCALE GENOMIC DNA]</scope>
    <source>
        <strain evidence="1 2">Pan216</strain>
    </source>
</reference>
<dbReference type="RefSeq" id="WP_145258627.1">
    <property type="nucleotide sequence ID" value="NZ_CP036279.1"/>
</dbReference>
<sequence>MGRLSTVLEPSDRFSLRTIVFSHGWYDLPPFHWDPEQETLTTSARLLGRAVLLTLHAPTRSELTLEVDCKGRVPKRLEGAAIELVTTMLGLDGEVDDFFSAAGKRYAWARRIGAGRLLRSPSAFEDAVKMLATTNCSWSLTRSMVNKLVGELGDIGPGGRRLFPTPGAMADQPVSFYKSRIRAGYRSESLQRFAAQVVDGTVDPERWPVWEGTTEELIAEIVQLRGFGCYAAENLCKLFGRFDYLGLDSWCLKKYTTLHGPQEDVAKAIRAKYEQFGRWKGLALWLDLTRDWHEGSAQEETATGFTKS</sequence>
<dbReference type="PANTHER" id="PTHR10242">
    <property type="entry name" value="8-OXOGUANINE DNA GLYCOSYLASE"/>
    <property type="match status" value="1"/>
</dbReference>
<accession>A0A518B559</accession>
<evidence type="ECO:0008006" key="3">
    <source>
        <dbReference type="Google" id="ProtNLM"/>
    </source>
</evidence>
<name>A0A518B559_9BACT</name>
<organism evidence="1 2">
    <name type="scientific">Kolteria novifilia</name>
    <dbReference type="NCBI Taxonomy" id="2527975"/>
    <lineage>
        <taxon>Bacteria</taxon>
        <taxon>Pseudomonadati</taxon>
        <taxon>Planctomycetota</taxon>
        <taxon>Planctomycetia</taxon>
        <taxon>Kolteriales</taxon>
        <taxon>Kolteriaceae</taxon>
        <taxon>Kolteria</taxon>
    </lineage>
</organism>
<dbReference type="Gene3D" id="1.10.340.30">
    <property type="entry name" value="Hypothetical protein, domain 2"/>
    <property type="match status" value="1"/>
</dbReference>
<dbReference type="Proteomes" id="UP000317093">
    <property type="component" value="Chromosome"/>
</dbReference>
<protein>
    <recommendedName>
        <fullName evidence="3">HhH-GPD domain-containing protein</fullName>
    </recommendedName>
</protein>
<keyword evidence="2" id="KW-1185">Reference proteome</keyword>
<proteinExistence type="predicted"/>
<dbReference type="GO" id="GO:0034039">
    <property type="term" value="F:8-oxo-7,8-dihydroguanine DNA N-glycosylase activity"/>
    <property type="evidence" value="ECO:0007669"/>
    <property type="project" value="TreeGrafter"/>
</dbReference>
<dbReference type="OrthoDB" id="9798522at2"/>
<dbReference type="InterPro" id="IPR052054">
    <property type="entry name" value="Oxidative_DNA_repair_enzyme"/>
</dbReference>
<dbReference type="EMBL" id="CP036279">
    <property type="protein sequence ID" value="QDU62117.1"/>
    <property type="molecule type" value="Genomic_DNA"/>
</dbReference>
<dbReference type="PANTHER" id="PTHR10242:SF4">
    <property type="entry name" value="OS07G0657600 PROTEIN"/>
    <property type="match status" value="1"/>
</dbReference>